<accession>W9WV73</accession>
<dbReference type="AlphaFoldDB" id="W9WV73"/>
<keyword evidence="3" id="KW-1185">Reference proteome</keyword>
<gene>
    <name evidence="2" type="ORF">A1O5_08344</name>
</gene>
<sequence>MSGETKDLNDSFDSAPGGRNSGEVTKPGEGDVGDNTPDYIPKGFSKKDIQNMGGSLKVHVRLALEVDIRVIAKVKGDICLGIL</sequence>
<evidence type="ECO:0000256" key="1">
    <source>
        <dbReference type="SAM" id="MobiDB-lite"/>
    </source>
</evidence>
<name>W9WV73_9EURO</name>
<evidence type="ECO:0000313" key="3">
    <source>
        <dbReference type="Proteomes" id="UP000019471"/>
    </source>
</evidence>
<organism evidence="2 3">
    <name type="scientific">Cladophialophora psammophila CBS 110553</name>
    <dbReference type="NCBI Taxonomy" id="1182543"/>
    <lineage>
        <taxon>Eukaryota</taxon>
        <taxon>Fungi</taxon>
        <taxon>Dikarya</taxon>
        <taxon>Ascomycota</taxon>
        <taxon>Pezizomycotina</taxon>
        <taxon>Eurotiomycetes</taxon>
        <taxon>Chaetothyriomycetidae</taxon>
        <taxon>Chaetothyriales</taxon>
        <taxon>Herpotrichiellaceae</taxon>
        <taxon>Cladophialophora</taxon>
    </lineage>
</organism>
<evidence type="ECO:0000313" key="2">
    <source>
        <dbReference type="EMBL" id="EXJ68551.1"/>
    </source>
</evidence>
<reference evidence="2 3" key="1">
    <citation type="submission" date="2013-03" db="EMBL/GenBank/DDBJ databases">
        <title>The Genome Sequence of Cladophialophora psammophila CBS 110553.</title>
        <authorList>
            <consortium name="The Broad Institute Genomics Platform"/>
            <person name="Cuomo C."/>
            <person name="de Hoog S."/>
            <person name="Gorbushina A."/>
            <person name="Walker B."/>
            <person name="Young S.K."/>
            <person name="Zeng Q."/>
            <person name="Gargeya S."/>
            <person name="Fitzgerald M."/>
            <person name="Haas B."/>
            <person name="Abouelleil A."/>
            <person name="Allen A.W."/>
            <person name="Alvarado L."/>
            <person name="Arachchi H.M."/>
            <person name="Berlin A.M."/>
            <person name="Chapman S.B."/>
            <person name="Gainer-Dewar J."/>
            <person name="Goldberg J."/>
            <person name="Griggs A."/>
            <person name="Gujja S."/>
            <person name="Hansen M."/>
            <person name="Howarth C."/>
            <person name="Imamovic A."/>
            <person name="Ireland A."/>
            <person name="Larimer J."/>
            <person name="McCowan C."/>
            <person name="Murphy C."/>
            <person name="Pearson M."/>
            <person name="Poon T.W."/>
            <person name="Priest M."/>
            <person name="Roberts A."/>
            <person name="Saif S."/>
            <person name="Shea T."/>
            <person name="Sisk P."/>
            <person name="Sykes S."/>
            <person name="Wortman J."/>
            <person name="Nusbaum C."/>
            <person name="Birren B."/>
        </authorList>
    </citation>
    <scope>NUCLEOTIDE SEQUENCE [LARGE SCALE GENOMIC DNA]</scope>
    <source>
        <strain evidence="2 3">CBS 110553</strain>
    </source>
</reference>
<proteinExistence type="predicted"/>
<feature type="region of interest" description="Disordered" evidence="1">
    <location>
        <begin position="1"/>
        <end position="44"/>
    </location>
</feature>
<dbReference type="RefSeq" id="XP_007747117.1">
    <property type="nucleotide sequence ID" value="XM_007748927.1"/>
</dbReference>
<comment type="caution">
    <text evidence="2">The sequence shown here is derived from an EMBL/GenBank/DDBJ whole genome shotgun (WGS) entry which is preliminary data.</text>
</comment>
<dbReference type="GeneID" id="19193044"/>
<dbReference type="EMBL" id="AMGX01000013">
    <property type="protein sequence ID" value="EXJ68551.1"/>
    <property type="molecule type" value="Genomic_DNA"/>
</dbReference>
<dbReference type="OrthoDB" id="2279190at2759"/>
<protein>
    <submittedName>
        <fullName evidence="2">Uncharacterized protein</fullName>
    </submittedName>
</protein>
<dbReference type="Proteomes" id="UP000019471">
    <property type="component" value="Unassembled WGS sequence"/>
</dbReference>
<dbReference type="HOGENOM" id="CLU_180923_0_0_1"/>